<dbReference type="InterPro" id="IPR052726">
    <property type="entry name" value="Phage_Baseplate_Hub"/>
</dbReference>
<reference evidence="3 4" key="1">
    <citation type="journal article" date="2006" name="Genome Biol.">
        <title>Genomic analysis reveals that Pseudomonas aeruginosa virulence is combinatorial.</title>
        <authorList>
            <person name="Lee D.G."/>
            <person name="Urbach J.M."/>
            <person name="Wu G."/>
            <person name="Liberati N.T."/>
            <person name="Feinbaum R.L."/>
            <person name="Miyata S."/>
            <person name="Diggins L.T."/>
            <person name="He J."/>
            <person name="Saucier M."/>
            <person name="Deziel E."/>
            <person name="Friedman L."/>
            <person name="Li L."/>
            <person name="Grills G."/>
            <person name="Montgomery K."/>
            <person name="Kucherlapati R."/>
            <person name="Rahme L.G."/>
            <person name="Ausubel F.M."/>
        </authorList>
    </citation>
    <scope>NUCLEOTIDE SEQUENCE [LARGE SCALE GENOMIC DNA]</scope>
    <source>
        <strain evidence="3 4">UCBPP-PA14</strain>
    </source>
</reference>
<evidence type="ECO:0000313" key="3">
    <source>
        <dbReference type="EMBL" id="ABJ15582.1"/>
    </source>
</evidence>
<dbReference type="InterPro" id="IPR014507">
    <property type="entry name" value="Baseplate_assembly_J_pred"/>
</dbReference>
<name>A0A0H2ZKL5_PSEAB</name>
<dbReference type="AlphaFoldDB" id="A0A0H2ZKL5"/>
<evidence type="ECO:0000313" key="4">
    <source>
        <dbReference type="Proteomes" id="UP000000653"/>
    </source>
</evidence>
<sequence>MIIDLSQLPEPEVIENLDFETIYQELLGDFREAMAGEWTAEVESDPVLKLLQLAAYRELLLRARINDAARAVMLAYASGADLDQIGAGFNVQRLLIRPAQPEAVPPVEAQYESDKSLRNRIQLAFEQLSVAGPRNAYIAHALGADGRVADASATSPAPCEVLISVLGVEGNGQAPEAVLQAVRLALNAEDVRPVADRVTVRSAGIVPYQVKAQLYLFPGPEAELIRAAAEASLRDYISAQRRLGRDIRRSALFATLHVEGVQRVELQEPAADVVLDETQAAYCTGYAITLGGVDE</sequence>
<dbReference type="EMBL" id="CP000438">
    <property type="protein sequence ID" value="ABJ15582.1"/>
    <property type="molecule type" value="Genomic_DNA"/>
</dbReference>
<dbReference type="Pfam" id="PF26078">
    <property type="entry name" value="Baseplate_J_M"/>
    <property type="match status" value="1"/>
</dbReference>
<dbReference type="InterPro" id="IPR058531">
    <property type="entry name" value="Baseplate_J_M"/>
</dbReference>
<feature type="domain" description="Baseplate J-like C-terminal" evidence="2">
    <location>
        <begin position="208"/>
        <end position="284"/>
    </location>
</feature>
<dbReference type="HOGENOM" id="CLU_046415_0_0_6"/>
<dbReference type="PANTHER" id="PTHR35862">
    <property type="entry name" value="FELS-2 PROPHAGE PROTEIN"/>
    <property type="match status" value="1"/>
</dbReference>
<evidence type="ECO:0000259" key="1">
    <source>
        <dbReference type="Pfam" id="PF26078"/>
    </source>
</evidence>
<dbReference type="Proteomes" id="UP000000653">
    <property type="component" value="Chromosome"/>
</dbReference>
<dbReference type="PIRSF" id="PIRSF020481">
    <property type="entry name" value="BAP"/>
    <property type="match status" value="1"/>
</dbReference>
<protein>
    <submittedName>
        <fullName evidence="3">Putative phage baseplate assembly protein</fullName>
    </submittedName>
</protein>
<gene>
    <name evidence="3" type="ordered locus">PA14_08030</name>
</gene>
<dbReference type="SMR" id="A0A0H2ZKL5"/>
<proteinExistence type="predicted"/>
<organism evidence="3 4">
    <name type="scientific">Pseudomonas aeruginosa (strain UCBPP-PA14)</name>
    <dbReference type="NCBI Taxonomy" id="208963"/>
    <lineage>
        <taxon>Bacteria</taxon>
        <taxon>Pseudomonadati</taxon>
        <taxon>Pseudomonadota</taxon>
        <taxon>Gammaproteobacteria</taxon>
        <taxon>Pseudomonadales</taxon>
        <taxon>Pseudomonadaceae</taxon>
        <taxon>Pseudomonas</taxon>
    </lineage>
</organism>
<dbReference type="RefSeq" id="WP_003085151.1">
    <property type="nucleotide sequence ID" value="NC_008463.1"/>
</dbReference>
<feature type="domain" description="Baseplate J-like central" evidence="1">
    <location>
        <begin position="130"/>
        <end position="201"/>
    </location>
</feature>
<dbReference type="PANTHER" id="PTHR35862:SF1">
    <property type="entry name" value="FELS-2 PROPHAGE PROTEIN"/>
    <property type="match status" value="1"/>
</dbReference>
<evidence type="ECO:0000259" key="2">
    <source>
        <dbReference type="Pfam" id="PF26079"/>
    </source>
</evidence>
<dbReference type="InterPro" id="IPR058530">
    <property type="entry name" value="Baseplate_J-like_C"/>
</dbReference>
<dbReference type="Pfam" id="PF26079">
    <property type="entry name" value="Baseplate_J_C"/>
    <property type="match status" value="1"/>
</dbReference>
<dbReference type="BioCyc" id="PAER208963:G1G74-663-MONOMER"/>
<accession>A0A0H2ZKL5</accession>
<dbReference type="KEGG" id="pau:PA14_08030"/>